<dbReference type="InterPro" id="IPR036388">
    <property type="entry name" value="WH-like_DNA-bd_sf"/>
</dbReference>
<dbReference type="Pfam" id="PF04539">
    <property type="entry name" value="Sigma70_r3"/>
    <property type="match status" value="2"/>
</dbReference>
<feature type="region of interest" description="Disordered" evidence="6">
    <location>
        <begin position="120"/>
        <end position="146"/>
    </location>
</feature>
<dbReference type="NCBIfam" id="TIGR02937">
    <property type="entry name" value="sigma70-ECF"/>
    <property type="match status" value="1"/>
</dbReference>
<evidence type="ECO:0000256" key="4">
    <source>
        <dbReference type="ARBA" id="ARBA00023125"/>
    </source>
</evidence>
<dbReference type="InterPro" id="IPR007624">
    <property type="entry name" value="RNA_pol_sigma70_r3"/>
</dbReference>
<evidence type="ECO:0000259" key="7">
    <source>
        <dbReference type="Pfam" id="PF04539"/>
    </source>
</evidence>
<evidence type="ECO:0000313" key="10">
    <source>
        <dbReference type="EMBL" id="AKC88744.1"/>
    </source>
</evidence>
<dbReference type="AlphaFoldDB" id="A0A0G2SWX1"/>
<dbReference type="EMBL" id="KJ916975">
    <property type="protein sequence ID" value="AKC88744.1"/>
    <property type="molecule type" value="mRNA"/>
</dbReference>
<dbReference type="InterPro" id="IPR000943">
    <property type="entry name" value="RNA_pol_sigma70"/>
</dbReference>
<sequence length="516" mass="59254">MGVVSVSSSAARSPLGTSIKFSTQQFRLKRPSIVAFKADKPDKIALVAPTEKIPLPIETPKKHQKRRGRTTKSSKRVKAVSVEEAAPCTLEVDYNEAAAKLENIYKLSPAIDTFEAEDMDGTMRRGSQRRRKINGDDNKLEERSTDSVVRNRVKKVRRLDLDRRIALRRNKEEKVDALLIQRKDPTNEDEKMKKLVREYSSGSDFGSLDWKRTKIPPVLPSSEHIWLFKLMQPMKTLLKKKEDLQKNLGREPTNYELANTMNMNVTEVKKLLEVGEAARNKLIKHNQRLVLFTINKYFQDFVNGPNFEDLCQAGAQGLITAIDRFEPKRNFRLSTYGLFWIRNAIIRSMTLSSSLQVSFGLESIRIEIKRAKLELMFELHRLPTEREIIERVGISPQRYREVKKASNPIASLHARHPVTQEELINGISDVNGSDNRRRTTLLRLALDDVLDSLKPKESLVIRQRYGLDGKGGRTLGEIAGNLNISREMVRKHEVKALMKLRHPTRVDYLRKHFTLN</sequence>
<proteinExistence type="evidence at transcript level"/>
<dbReference type="InterPro" id="IPR014284">
    <property type="entry name" value="RNA_pol_sigma-70_dom"/>
</dbReference>
<protein>
    <submittedName>
        <fullName evidence="10">Sigma factor</fullName>
    </submittedName>
</protein>
<dbReference type="GO" id="GO:0016987">
    <property type="term" value="F:sigma factor activity"/>
    <property type="evidence" value="ECO:0007669"/>
    <property type="project" value="UniProtKB-KW"/>
</dbReference>
<evidence type="ECO:0000256" key="5">
    <source>
        <dbReference type="ARBA" id="ARBA00023163"/>
    </source>
</evidence>
<evidence type="ECO:0000256" key="6">
    <source>
        <dbReference type="SAM" id="MobiDB-lite"/>
    </source>
</evidence>
<dbReference type="Pfam" id="PF04545">
    <property type="entry name" value="Sigma70_r4"/>
    <property type="match status" value="1"/>
</dbReference>
<feature type="compositionally biased region" description="Basic residues" evidence="6">
    <location>
        <begin position="62"/>
        <end position="75"/>
    </location>
</feature>
<dbReference type="InterPro" id="IPR007627">
    <property type="entry name" value="RNA_pol_sigma70_r2"/>
</dbReference>
<evidence type="ECO:0000259" key="8">
    <source>
        <dbReference type="Pfam" id="PF04542"/>
    </source>
</evidence>
<dbReference type="InterPro" id="IPR013325">
    <property type="entry name" value="RNA_pol_sigma_r2"/>
</dbReference>
<dbReference type="PANTHER" id="PTHR30603:SF4">
    <property type="entry name" value="RNA POLYMERASE SIGMA FACTOR SIGE, CHLOROPLASTIC_MITOCHONDRIAL"/>
    <property type="match status" value="1"/>
</dbReference>
<dbReference type="InterPro" id="IPR013324">
    <property type="entry name" value="RNA_pol_sigma_r3/r4-like"/>
</dbReference>
<evidence type="ECO:0000256" key="3">
    <source>
        <dbReference type="ARBA" id="ARBA00023082"/>
    </source>
</evidence>
<feature type="domain" description="RNA polymerase sigma-70 region 2" evidence="8">
    <location>
        <begin position="282"/>
        <end position="348"/>
    </location>
</feature>
<dbReference type="GO" id="GO:0006352">
    <property type="term" value="P:DNA-templated transcription initiation"/>
    <property type="evidence" value="ECO:0007669"/>
    <property type="project" value="InterPro"/>
</dbReference>
<dbReference type="GO" id="GO:0003677">
    <property type="term" value="F:DNA binding"/>
    <property type="evidence" value="ECO:0007669"/>
    <property type="project" value="UniProtKB-KW"/>
</dbReference>
<feature type="domain" description="RNA polymerase sigma-70 region 3" evidence="7">
    <location>
        <begin position="367"/>
        <end position="431"/>
    </location>
</feature>
<dbReference type="GO" id="GO:0071482">
    <property type="term" value="P:cellular response to light stimulus"/>
    <property type="evidence" value="ECO:0007669"/>
    <property type="project" value="UniProtKB-ARBA"/>
</dbReference>
<dbReference type="SUPFAM" id="SSF88946">
    <property type="entry name" value="Sigma2 domain of RNA polymerase sigma factors"/>
    <property type="match status" value="1"/>
</dbReference>
<feature type="domain" description="RNA polymerase sigma-70 region 4" evidence="9">
    <location>
        <begin position="449"/>
        <end position="502"/>
    </location>
</feature>
<keyword evidence="5" id="KW-0804">Transcription</keyword>
<dbReference type="InterPro" id="IPR050239">
    <property type="entry name" value="Sigma-70_RNA_pol_init_factors"/>
</dbReference>
<name>A0A0G2SWX1_9ROSI</name>
<evidence type="ECO:0000256" key="2">
    <source>
        <dbReference type="ARBA" id="ARBA00023015"/>
    </source>
</evidence>
<dbReference type="Pfam" id="PF04542">
    <property type="entry name" value="Sigma70_r2"/>
    <property type="match status" value="1"/>
</dbReference>
<gene>
    <name evidence="10" type="primary">sig5</name>
</gene>
<evidence type="ECO:0000256" key="1">
    <source>
        <dbReference type="ARBA" id="ARBA00007788"/>
    </source>
</evidence>
<comment type="similarity">
    <text evidence="1">Belongs to the sigma-70 factor family.</text>
</comment>
<keyword evidence="4" id="KW-0238">DNA-binding</keyword>
<keyword evidence="3" id="KW-0731">Sigma factor</keyword>
<dbReference type="InterPro" id="IPR007630">
    <property type="entry name" value="RNA_pol_sigma70_r4"/>
</dbReference>
<dbReference type="PRINTS" id="PR00046">
    <property type="entry name" value="SIGMA70FCT"/>
</dbReference>
<accession>A0A0G2SWX1</accession>
<dbReference type="Gene3D" id="1.10.10.10">
    <property type="entry name" value="Winged helix-like DNA-binding domain superfamily/Winged helix DNA-binding domain"/>
    <property type="match status" value="3"/>
</dbReference>
<dbReference type="Gene3D" id="1.10.1740.10">
    <property type="match status" value="1"/>
</dbReference>
<keyword evidence="2" id="KW-0805">Transcription regulation</keyword>
<feature type="region of interest" description="Disordered" evidence="6">
    <location>
        <begin position="56"/>
        <end position="75"/>
    </location>
</feature>
<feature type="compositionally biased region" description="Basic and acidic residues" evidence="6">
    <location>
        <begin position="133"/>
        <end position="145"/>
    </location>
</feature>
<dbReference type="PANTHER" id="PTHR30603">
    <property type="entry name" value="RNA POLYMERASE SIGMA FACTOR RPO"/>
    <property type="match status" value="1"/>
</dbReference>
<feature type="domain" description="RNA polymerase sigma-70 region 3" evidence="7">
    <location>
        <begin position="239"/>
        <end position="276"/>
    </location>
</feature>
<organism evidence="10">
    <name type="scientific">Hypseocharis bilobata</name>
    <dbReference type="NCBI Taxonomy" id="253189"/>
    <lineage>
        <taxon>Eukaryota</taxon>
        <taxon>Viridiplantae</taxon>
        <taxon>Streptophyta</taxon>
        <taxon>Embryophyta</taxon>
        <taxon>Tracheophyta</taxon>
        <taxon>Spermatophyta</taxon>
        <taxon>Magnoliopsida</taxon>
        <taxon>eudicotyledons</taxon>
        <taxon>Gunneridae</taxon>
        <taxon>Pentapetalae</taxon>
        <taxon>rosids</taxon>
        <taxon>malvids</taxon>
        <taxon>Geraniales</taxon>
        <taxon>Geraniaceae</taxon>
        <taxon>Hypseocharis</taxon>
    </lineage>
</organism>
<reference evidence="10" key="1">
    <citation type="journal article" date="2015" name="Plant Cell">
        <title>Coordinated rates of evolution between interacting plastid and nuclear genes in Geraniaceae.</title>
        <authorList>
            <person name="Zhang J."/>
            <person name="Ruhlman T.A."/>
            <person name="Sabir J."/>
            <person name="Blazier J.C."/>
            <person name="Jansen R.K."/>
        </authorList>
    </citation>
    <scope>NUCLEOTIDE SEQUENCE</scope>
</reference>
<dbReference type="SUPFAM" id="SSF88659">
    <property type="entry name" value="Sigma3 and sigma4 domains of RNA polymerase sigma factors"/>
    <property type="match status" value="2"/>
</dbReference>
<evidence type="ECO:0000259" key="9">
    <source>
        <dbReference type="Pfam" id="PF04545"/>
    </source>
</evidence>